<dbReference type="PANTHER" id="PTHR21666:SF289">
    <property type="entry name" value="L-ALA--D-GLU ENDOPEPTIDASE"/>
    <property type="match status" value="1"/>
</dbReference>
<evidence type="ECO:0000256" key="1">
    <source>
        <dbReference type="ARBA" id="ARBA00022729"/>
    </source>
</evidence>
<reference evidence="6 7" key="1">
    <citation type="submission" date="2018-08" db="EMBL/GenBank/DDBJ databases">
        <title>Meiothermus granaticius genome AF-68 sequencing project.</title>
        <authorList>
            <person name="Da Costa M.S."/>
            <person name="Albuquerque L."/>
            <person name="Raposo P."/>
            <person name="Froufe H.J.C."/>
            <person name="Barroso C.S."/>
            <person name="Egas C."/>
        </authorList>
    </citation>
    <scope>NUCLEOTIDE SEQUENCE [LARGE SCALE GENOMIC DNA]</scope>
    <source>
        <strain evidence="6 7">AF-68</strain>
    </source>
</reference>
<dbReference type="EC" id="3.4.24.-" evidence="6"/>
<accession>A0A399FC99</accession>
<dbReference type="Gene3D" id="2.70.70.10">
    <property type="entry name" value="Glucose Permease (Domain IIA)"/>
    <property type="match status" value="1"/>
</dbReference>
<dbReference type="InterPro" id="IPR011055">
    <property type="entry name" value="Dup_hybrid_motif"/>
</dbReference>
<dbReference type="InterPro" id="IPR016047">
    <property type="entry name" value="M23ase_b-sheet_dom"/>
</dbReference>
<keyword evidence="6" id="KW-0378">Hydrolase</keyword>
<dbReference type="AlphaFoldDB" id="A0A399FC99"/>
<evidence type="ECO:0000256" key="3">
    <source>
        <dbReference type="SAM" id="MobiDB-lite"/>
    </source>
</evidence>
<keyword evidence="1" id="KW-0732">Signal</keyword>
<keyword evidence="2" id="KW-0175">Coiled coil</keyword>
<feature type="transmembrane region" description="Helical" evidence="4">
    <location>
        <begin position="14"/>
        <end position="34"/>
    </location>
</feature>
<dbReference type="SUPFAM" id="SSF51261">
    <property type="entry name" value="Duplicated hybrid motif"/>
    <property type="match status" value="1"/>
</dbReference>
<dbReference type="PANTHER" id="PTHR21666">
    <property type="entry name" value="PEPTIDASE-RELATED"/>
    <property type="match status" value="1"/>
</dbReference>
<dbReference type="OrthoDB" id="9809488at2"/>
<dbReference type="RefSeq" id="WP_119356303.1">
    <property type="nucleotide sequence ID" value="NZ_BJXM01000002.1"/>
</dbReference>
<evidence type="ECO:0000313" key="6">
    <source>
        <dbReference type="EMBL" id="RIH93356.1"/>
    </source>
</evidence>
<comment type="caution">
    <text evidence="6">The sequence shown here is derived from an EMBL/GenBank/DDBJ whole genome shotgun (WGS) entry which is preliminary data.</text>
</comment>
<keyword evidence="4" id="KW-1133">Transmembrane helix</keyword>
<sequence length="321" mass="34382">MHRQPSNPALTVRVPLWVAVVLPLTFVVLLVWVARYGSGPREQAERLRALETQAKTLALELEAERSRTRAYSSEAVQLQQDLGVLESEINRLRQKAGLPKVQLVPSPSAPLPDAVPSGPKGAGQPVSTGDLLLSLRAQMSSFGATLEETAEALENPLPKDPAPRPYVRRASPRPAPGAEPPNWAQFMPAGMPLTVQTYISSGFGYRSSPFGGGSSEFHNGLDFPAPLGTPVYATASGKVDQVGWNPIFGLMVLINHENGLYTLYGHLSEARVALGQAIQQGDWIGAVGSTGRSTGPHLHYTVYRYGSAVDPTPYVSAAASR</sequence>
<evidence type="ECO:0000256" key="2">
    <source>
        <dbReference type="SAM" id="Coils"/>
    </source>
</evidence>
<dbReference type="Pfam" id="PF01551">
    <property type="entry name" value="Peptidase_M23"/>
    <property type="match status" value="1"/>
</dbReference>
<keyword evidence="4" id="KW-0472">Membrane</keyword>
<dbReference type="GO" id="GO:0004222">
    <property type="term" value="F:metalloendopeptidase activity"/>
    <property type="evidence" value="ECO:0007669"/>
    <property type="project" value="TreeGrafter"/>
</dbReference>
<keyword evidence="4" id="KW-0812">Transmembrane</keyword>
<proteinExistence type="predicted"/>
<organism evidence="6 7">
    <name type="scientific">Meiothermus granaticius NBRC 107808</name>
    <dbReference type="NCBI Taxonomy" id="1227551"/>
    <lineage>
        <taxon>Bacteria</taxon>
        <taxon>Thermotogati</taxon>
        <taxon>Deinococcota</taxon>
        <taxon>Deinococci</taxon>
        <taxon>Thermales</taxon>
        <taxon>Thermaceae</taxon>
        <taxon>Meiothermus</taxon>
    </lineage>
</organism>
<dbReference type="CDD" id="cd12797">
    <property type="entry name" value="M23_peptidase"/>
    <property type="match status" value="1"/>
</dbReference>
<feature type="region of interest" description="Disordered" evidence="3">
    <location>
        <begin position="153"/>
        <end position="181"/>
    </location>
</feature>
<protein>
    <submittedName>
        <fullName evidence="6">Murein DD-endopeptidase MepM</fullName>
        <ecNumber evidence="6">3.4.24.-</ecNumber>
    </submittedName>
</protein>
<feature type="coiled-coil region" evidence="2">
    <location>
        <begin position="47"/>
        <end position="95"/>
    </location>
</feature>
<evidence type="ECO:0000259" key="5">
    <source>
        <dbReference type="Pfam" id="PF01551"/>
    </source>
</evidence>
<dbReference type="Proteomes" id="UP000266178">
    <property type="component" value="Unassembled WGS sequence"/>
</dbReference>
<feature type="region of interest" description="Disordered" evidence="3">
    <location>
        <begin position="103"/>
        <end position="124"/>
    </location>
</feature>
<gene>
    <name evidence="6" type="primary">mepM_2</name>
    <name evidence="6" type="ORF">Mgrana_00800</name>
</gene>
<feature type="domain" description="M23ase beta-sheet core" evidence="5">
    <location>
        <begin position="217"/>
        <end position="311"/>
    </location>
</feature>
<dbReference type="EMBL" id="QWLB01000007">
    <property type="protein sequence ID" value="RIH93356.1"/>
    <property type="molecule type" value="Genomic_DNA"/>
</dbReference>
<name>A0A399FC99_9DEIN</name>
<evidence type="ECO:0000313" key="7">
    <source>
        <dbReference type="Proteomes" id="UP000266178"/>
    </source>
</evidence>
<dbReference type="InterPro" id="IPR050570">
    <property type="entry name" value="Cell_wall_metabolism_enzyme"/>
</dbReference>
<keyword evidence="7" id="KW-1185">Reference proteome</keyword>
<evidence type="ECO:0000256" key="4">
    <source>
        <dbReference type="SAM" id="Phobius"/>
    </source>
</evidence>